<name>A0A4Q1BXF0_9BACT</name>
<dbReference type="RefSeq" id="WP_129027758.1">
    <property type="nucleotide sequence ID" value="NZ_SDHY01000007.1"/>
</dbReference>
<comment type="caution">
    <text evidence="1">The sequence shown here is derived from an EMBL/GenBank/DDBJ whole genome shotgun (WGS) entry which is preliminary data.</text>
</comment>
<protein>
    <submittedName>
        <fullName evidence="1">Xylose isomerase</fullName>
    </submittedName>
</protein>
<proteinExistence type="predicted"/>
<dbReference type="SUPFAM" id="SSF51658">
    <property type="entry name" value="Xylose isomerase-like"/>
    <property type="match status" value="1"/>
</dbReference>
<evidence type="ECO:0000313" key="2">
    <source>
        <dbReference type="Proteomes" id="UP000289455"/>
    </source>
</evidence>
<reference evidence="1 2" key="1">
    <citation type="submission" date="2019-01" db="EMBL/GenBank/DDBJ databases">
        <title>Cytophagaceae bacterium strain CAR-16.</title>
        <authorList>
            <person name="Chen W.-M."/>
        </authorList>
    </citation>
    <scope>NUCLEOTIDE SEQUENCE [LARGE SCALE GENOMIC DNA]</scope>
    <source>
        <strain evidence="1 2">CAR-16</strain>
    </source>
</reference>
<accession>A0A4Q1BXF0</accession>
<dbReference type="Proteomes" id="UP000289455">
    <property type="component" value="Unassembled WGS sequence"/>
</dbReference>
<dbReference type="GO" id="GO:0016853">
    <property type="term" value="F:isomerase activity"/>
    <property type="evidence" value="ECO:0007669"/>
    <property type="project" value="UniProtKB-KW"/>
</dbReference>
<evidence type="ECO:0000313" key="1">
    <source>
        <dbReference type="EMBL" id="RXK47076.1"/>
    </source>
</evidence>
<keyword evidence="2" id="KW-1185">Reference proteome</keyword>
<gene>
    <name evidence="1" type="ORF">ESB04_10770</name>
</gene>
<dbReference type="InterPro" id="IPR036237">
    <property type="entry name" value="Xyl_isomerase-like_sf"/>
</dbReference>
<dbReference type="NCBIfam" id="NF035939">
    <property type="entry name" value="TIM_EboE"/>
    <property type="match status" value="1"/>
</dbReference>
<organism evidence="1 2">
    <name type="scientific">Aquirufa rosea</name>
    <dbReference type="NCBI Taxonomy" id="2509241"/>
    <lineage>
        <taxon>Bacteria</taxon>
        <taxon>Pseudomonadati</taxon>
        <taxon>Bacteroidota</taxon>
        <taxon>Cytophagia</taxon>
        <taxon>Cytophagales</taxon>
        <taxon>Flectobacillaceae</taxon>
        <taxon>Aquirufa</taxon>
    </lineage>
</organism>
<dbReference type="EMBL" id="SDHY01000007">
    <property type="protein sequence ID" value="RXK47076.1"/>
    <property type="molecule type" value="Genomic_DNA"/>
</dbReference>
<sequence length="400" mass="45445">MKTAHGLLSYCSNIHPGEIWSEHFANLQKNIPAVKAAVSPDAPMGLGLRIADLASKDLQDEQTWKALVDWLKAEDLYVFTLNGFPFGGFHGVVVKDDVHTPDWTTPERYEYTLRLAHILVKLLPKDQTSGGISTSPLSYRFWWKSPEALQEATEKGTIALVNLVDQLAQIEKTTGKNIHIDIEPEPDGILENHREFVDWFDQCLLPLGKAHLQAKGYTAEKAEELIRRHIQICFDICHFGVSYDHPATCIAELESKGIGVGKIQVSSALRLDFRQDAEEKLALLKKYQEPVYLHQVKAKKADGSYIQYPDLDQAFAAYESGAFLEWRIHYHVPLFLESYGLLGSTQKEIRETLAIQKQKAFTGQMEIETYTWGVLPEEHQIPIHESIIREIQWVQEQLNA</sequence>
<dbReference type="OrthoDB" id="9785907at2"/>
<keyword evidence="1" id="KW-0413">Isomerase</keyword>
<dbReference type="AlphaFoldDB" id="A0A4Q1BXF0"/>